<name>A0A834SQW7_9FABA</name>
<reference evidence="3" key="1">
    <citation type="submission" date="2020-09" db="EMBL/GenBank/DDBJ databases">
        <title>Genome-Enabled Discovery of Anthraquinone Biosynthesis in Senna tora.</title>
        <authorList>
            <person name="Kang S.-H."/>
            <person name="Pandey R.P."/>
            <person name="Lee C.-M."/>
            <person name="Sim J.-S."/>
            <person name="Jeong J.-T."/>
            <person name="Choi B.-S."/>
            <person name="Jung M."/>
            <person name="Ginzburg D."/>
            <person name="Zhao K."/>
            <person name="Won S.Y."/>
            <person name="Oh T.-J."/>
            <person name="Yu Y."/>
            <person name="Kim N.-H."/>
            <person name="Lee O.R."/>
            <person name="Lee T.-H."/>
            <person name="Bashyal P."/>
            <person name="Kim T.-S."/>
            <person name="Lee W.-H."/>
            <person name="Kawkins C."/>
            <person name="Kim C.-K."/>
            <person name="Kim J.S."/>
            <person name="Ahn B.O."/>
            <person name="Rhee S.Y."/>
            <person name="Sohng J.K."/>
        </authorList>
    </citation>
    <scope>NUCLEOTIDE SEQUENCE</scope>
    <source>
        <tissue evidence="3">Leaf</tissue>
    </source>
</reference>
<protein>
    <submittedName>
        <fullName evidence="3">Protein FAR1-RELATED SEQUENCE 5-like</fullName>
    </submittedName>
</protein>
<evidence type="ECO:0000259" key="1">
    <source>
        <dbReference type="Pfam" id="PF03101"/>
    </source>
</evidence>
<accession>A0A834SQW7</accession>
<sequence>MFTNKSRKDDSITTCGFVCYKEGMREKDKRDDDLYVNYRAETRTNCKAKMSIVNTNGKFEVYNFVEEQNHDLHLPQKTHMLACHRKLTEVQAQEIELADNSGLTQRAAFDLMSNHIDAEAQITNIFWADAHIVLDYGYFGEVISFDTTYCTNKANRPLALFGGLNHHKGIVIFGAALLYDETVASFKWLFETFLKAHGGRKPQTIFTDQDQAMARAIQEANGEYCFCVIRKKWQFVVVVGSLRHLVYFVVML</sequence>
<feature type="domain" description="FAR1" evidence="1">
    <location>
        <begin position="4"/>
        <end position="72"/>
    </location>
</feature>
<keyword evidence="4" id="KW-1185">Reference proteome</keyword>
<organism evidence="3 4">
    <name type="scientific">Senna tora</name>
    <dbReference type="NCBI Taxonomy" id="362788"/>
    <lineage>
        <taxon>Eukaryota</taxon>
        <taxon>Viridiplantae</taxon>
        <taxon>Streptophyta</taxon>
        <taxon>Embryophyta</taxon>
        <taxon>Tracheophyta</taxon>
        <taxon>Spermatophyta</taxon>
        <taxon>Magnoliopsida</taxon>
        <taxon>eudicotyledons</taxon>
        <taxon>Gunneridae</taxon>
        <taxon>Pentapetalae</taxon>
        <taxon>rosids</taxon>
        <taxon>fabids</taxon>
        <taxon>Fabales</taxon>
        <taxon>Fabaceae</taxon>
        <taxon>Caesalpinioideae</taxon>
        <taxon>Cassia clade</taxon>
        <taxon>Senna</taxon>
    </lineage>
</organism>
<comment type="caution">
    <text evidence="3">The sequence shown here is derived from an EMBL/GenBank/DDBJ whole genome shotgun (WGS) entry which is preliminary data.</text>
</comment>
<dbReference type="InterPro" id="IPR004330">
    <property type="entry name" value="FAR1_DNA_bnd_dom"/>
</dbReference>
<evidence type="ECO:0000313" key="3">
    <source>
        <dbReference type="EMBL" id="KAF7808389.1"/>
    </source>
</evidence>
<evidence type="ECO:0000259" key="2">
    <source>
        <dbReference type="Pfam" id="PF10551"/>
    </source>
</evidence>
<dbReference type="Pfam" id="PF03101">
    <property type="entry name" value="FAR1"/>
    <property type="match status" value="1"/>
</dbReference>
<evidence type="ECO:0000313" key="4">
    <source>
        <dbReference type="Proteomes" id="UP000634136"/>
    </source>
</evidence>
<dbReference type="PANTHER" id="PTHR47718:SF2">
    <property type="entry name" value="PROTEIN FAR1-RELATED SEQUENCE 5-LIKE"/>
    <property type="match status" value="1"/>
</dbReference>
<dbReference type="Pfam" id="PF10551">
    <property type="entry name" value="MULE"/>
    <property type="match status" value="1"/>
</dbReference>
<proteinExistence type="predicted"/>
<dbReference type="PANTHER" id="PTHR47718">
    <property type="entry name" value="OS01G0519700 PROTEIN"/>
    <property type="match status" value="1"/>
</dbReference>
<dbReference type="AlphaFoldDB" id="A0A834SQW7"/>
<dbReference type="OrthoDB" id="688325at2759"/>
<gene>
    <name evidence="3" type="ORF">G2W53_035132</name>
</gene>
<dbReference type="InterPro" id="IPR018289">
    <property type="entry name" value="MULE_transposase_dom"/>
</dbReference>
<dbReference type="Proteomes" id="UP000634136">
    <property type="component" value="Unassembled WGS sequence"/>
</dbReference>
<dbReference type="EMBL" id="JAAIUW010000011">
    <property type="protein sequence ID" value="KAF7808389.1"/>
    <property type="molecule type" value="Genomic_DNA"/>
</dbReference>
<feature type="domain" description="MULE transposase" evidence="2">
    <location>
        <begin position="142"/>
        <end position="220"/>
    </location>
</feature>